<dbReference type="PANTHER" id="PTHR30590">
    <property type="entry name" value="INNER MEMBRANE PROTEIN"/>
    <property type="match status" value="1"/>
</dbReference>
<feature type="transmembrane region" description="Helical" evidence="1">
    <location>
        <begin position="379"/>
        <end position="400"/>
    </location>
</feature>
<dbReference type="Pfam" id="PF04235">
    <property type="entry name" value="DUF418"/>
    <property type="match status" value="1"/>
</dbReference>
<evidence type="ECO:0000313" key="4">
    <source>
        <dbReference type="Proteomes" id="UP000480178"/>
    </source>
</evidence>
<keyword evidence="1" id="KW-1133">Transmembrane helix</keyword>
<feature type="domain" description="DUF418" evidence="2">
    <location>
        <begin position="256"/>
        <end position="419"/>
    </location>
</feature>
<sequence length="430" mass="48465">MKKSQQSGSAISIEAKNNNNLKPVNFDKRIQILDALRGFAICGILLVNLPFLMGYYYLTPQQAAVLPFAQADKITLSLIHFFIEGKFYSLFSLLFGIGFAVQLLRAEEKESTFLPFYMRRLWILFLIGLAHLLLIWTGDILSSYAFCGFILLLFRNKSNKTLLIWAVVLLILPVIQYGIVLAAGGKVQPGMLFVIAASIIKQHLHLTGGRLSQLQGDYGTIIQSNIVSACYRFNNLLYTGRFFKVLAMFLVGFYIGRKQLFKNPELHLPLLKKLIVWGLVVGLPANVALVWLMEKGSDTPPSFLGLAQSIVYMLGVVPLSMCYTALFTVAWQKPVWQNSLRIFVPMGKMALTNYLLQSSICMLLFNGVGLGLIGNFGPFTGVGIAVVILLLQFVFSHWWLSHFQFGPIEWVWRSLSYRKIQPIKINQAQY</sequence>
<dbReference type="AlphaFoldDB" id="A0A6C0GWE4"/>
<feature type="transmembrane region" description="Helical" evidence="1">
    <location>
        <begin position="38"/>
        <end position="58"/>
    </location>
</feature>
<gene>
    <name evidence="3" type="ORF">GXP67_35835</name>
</gene>
<evidence type="ECO:0000256" key="1">
    <source>
        <dbReference type="SAM" id="Phobius"/>
    </source>
</evidence>
<name>A0A6C0GWE4_9BACT</name>
<feature type="transmembrane region" description="Helical" evidence="1">
    <location>
        <begin position="116"/>
        <end position="134"/>
    </location>
</feature>
<dbReference type="EMBL" id="CP048222">
    <property type="protein sequence ID" value="QHT71662.1"/>
    <property type="molecule type" value="Genomic_DNA"/>
</dbReference>
<proteinExistence type="predicted"/>
<keyword evidence="1" id="KW-0812">Transmembrane</keyword>
<reference evidence="3 4" key="1">
    <citation type="submission" date="2020-01" db="EMBL/GenBank/DDBJ databases">
        <authorList>
            <person name="Kim M.K."/>
        </authorList>
    </citation>
    <scope>NUCLEOTIDE SEQUENCE [LARGE SCALE GENOMIC DNA]</scope>
    <source>
        <strain evidence="3 4">172606-1</strain>
    </source>
</reference>
<feature type="transmembrane region" description="Helical" evidence="1">
    <location>
        <begin position="274"/>
        <end position="293"/>
    </location>
</feature>
<organism evidence="3 4">
    <name type="scientific">Rhodocytophaga rosea</name>
    <dbReference type="NCBI Taxonomy" id="2704465"/>
    <lineage>
        <taxon>Bacteria</taxon>
        <taxon>Pseudomonadati</taxon>
        <taxon>Bacteroidota</taxon>
        <taxon>Cytophagia</taxon>
        <taxon>Cytophagales</taxon>
        <taxon>Rhodocytophagaceae</taxon>
        <taxon>Rhodocytophaga</taxon>
    </lineage>
</organism>
<keyword evidence="4" id="KW-1185">Reference proteome</keyword>
<dbReference type="RefSeq" id="WP_162447595.1">
    <property type="nucleotide sequence ID" value="NZ_CP048222.1"/>
</dbReference>
<keyword evidence="1" id="KW-0472">Membrane</keyword>
<dbReference type="InterPro" id="IPR007349">
    <property type="entry name" value="DUF418"/>
</dbReference>
<evidence type="ECO:0000259" key="2">
    <source>
        <dbReference type="Pfam" id="PF04235"/>
    </source>
</evidence>
<evidence type="ECO:0000313" key="3">
    <source>
        <dbReference type="EMBL" id="QHT71662.1"/>
    </source>
</evidence>
<feature type="transmembrane region" description="Helical" evidence="1">
    <location>
        <begin position="87"/>
        <end position="104"/>
    </location>
</feature>
<dbReference type="InterPro" id="IPR052529">
    <property type="entry name" value="Bact_Transport_Assoc"/>
</dbReference>
<protein>
    <submittedName>
        <fullName evidence="3">DUF418 domain-containing protein</fullName>
    </submittedName>
</protein>
<dbReference type="Proteomes" id="UP000480178">
    <property type="component" value="Chromosome"/>
</dbReference>
<feature type="transmembrane region" description="Helical" evidence="1">
    <location>
        <begin position="236"/>
        <end position="254"/>
    </location>
</feature>
<dbReference type="KEGG" id="rhoz:GXP67_35835"/>
<dbReference type="PANTHER" id="PTHR30590:SF2">
    <property type="entry name" value="INNER MEMBRANE PROTEIN"/>
    <property type="match status" value="1"/>
</dbReference>
<feature type="transmembrane region" description="Helical" evidence="1">
    <location>
        <begin position="162"/>
        <end position="183"/>
    </location>
</feature>
<accession>A0A6C0GWE4</accession>
<feature type="transmembrane region" description="Helical" evidence="1">
    <location>
        <begin position="305"/>
        <end position="330"/>
    </location>
</feature>
<feature type="transmembrane region" description="Helical" evidence="1">
    <location>
        <begin position="351"/>
        <end position="373"/>
    </location>
</feature>